<name>A0A9P9D3P7_9PLEO</name>
<feature type="chain" id="PRO_5040414169" evidence="1">
    <location>
        <begin position="25"/>
        <end position="565"/>
    </location>
</feature>
<dbReference type="EMBL" id="JAGMWT010000022">
    <property type="protein sequence ID" value="KAH7112116.1"/>
    <property type="molecule type" value="Genomic_DNA"/>
</dbReference>
<dbReference type="Gene3D" id="3.60.15.10">
    <property type="entry name" value="Ribonuclease Z/Hydroxyacylglutathione hydrolase-like"/>
    <property type="match status" value="1"/>
</dbReference>
<sequence>MTSLATTFSFVVLLLAATVNFTHACPSCRHVGRNDAKASQLINAAIESLGGHRALSNLQGVTYQSNDVFRVRTIMQNYHLFETDRYVVSSGLQNVSFSYQDQGFSQRIDRSFVSSDLFIFITPELAPRNFSMVAKSGSDGFVCFTQGSNNVFLPRNQSYGYADAVLTEYLLLQALKLSPRLLLEVDKHDPTATTVDFREATLPAVVFDPETNLPLLIRAFEDHPILGRTTNDLQLFNYTQVDGLLFPRTQKIIYGDEAILEETIVSQIYVNPQFEQGHFDGLALNETKTTPSPPRADPKYGHAEVNEYWSNTLWAGAYTGSLKFLNVTHPAEDLPGAHHIVFLNNTNFAQLILEFKESVIVFEAPPHQSELIIQWVKENLRKPISHLWVSHHHHDHSLDVARFVGIGASVIIPEMAASYWSKIPGIKLVTFTEDKPYIYSDGKMQARFLWQPDTPHSADWTYAIVTTACPVTNTSMLAYTADAVSTNFESDSNLADSWLLQAMSDGLSKNTMVVPAHGWPISFSQVCKQLGSPYPDFNSTSFVTGGNICLDTTKERPFRGFSLRR</sequence>
<evidence type="ECO:0000313" key="2">
    <source>
        <dbReference type="EMBL" id="KAH7112116.1"/>
    </source>
</evidence>
<dbReference type="AlphaFoldDB" id="A0A9P9D3P7"/>
<dbReference type="SUPFAM" id="SSF56281">
    <property type="entry name" value="Metallo-hydrolase/oxidoreductase"/>
    <property type="match status" value="1"/>
</dbReference>
<dbReference type="Proteomes" id="UP000700596">
    <property type="component" value="Unassembled WGS sequence"/>
</dbReference>
<gene>
    <name evidence="2" type="ORF">B0J11DRAFT_598058</name>
</gene>
<dbReference type="OrthoDB" id="3481168at2759"/>
<evidence type="ECO:0000313" key="3">
    <source>
        <dbReference type="Proteomes" id="UP000700596"/>
    </source>
</evidence>
<evidence type="ECO:0000256" key="1">
    <source>
        <dbReference type="SAM" id="SignalP"/>
    </source>
</evidence>
<accession>A0A9P9D3P7</accession>
<reference evidence="2" key="1">
    <citation type="journal article" date="2021" name="Nat. Commun.">
        <title>Genetic determinants of endophytism in the Arabidopsis root mycobiome.</title>
        <authorList>
            <person name="Mesny F."/>
            <person name="Miyauchi S."/>
            <person name="Thiergart T."/>
            <person name="Pickel B."/>
            <person name="Atanasova L."/>
            <person name="Karlsson M."/>
            <person name="Huettel B."/>
            <person name="Barry K.W."/>
            <person name="Haridas S."/>
            <person name="Chen C."/>
            <person name="Bauer D."/>
            <person name="Andreopoulos W."/>
            <person name="Pangilinan J."/>
            <person name="LaButti K."/>
            <person name="Riley R."/>
            <person name="Lipzen A."/>
            <person name="Clum A."/>
            <person name="Drula E."/>
            <person name="Henrissat B."/>
            <person name="Kohler A."/>
            <person name="Grigoriev I.V."/>
            <person name="Martin F.M."/>
            <person name="Hacquard S."/>
        </authorList>
    </citation>
    <scope>NUCLEOTIDE SEQUENCE</scope>
    <source>
        <strain evidence="2">MPI-CAGE-CH-0243</strain>
    </source>
</reference>
<organism evidence="2 3">
    <name type="scientific">Dendryphion nanum</name>
    <dbReference type="NCBI Taxonomy" id="256645"/>
    <lineage>
        <taxon>Eukaryota</taxon>
        <taxon>Fungi</taxon>
        <taxon>Dikarya</taxon>
        <taxon>Ascomycota</taxon>
        <taxon>Pezizomycotina</taxon>
        <taxon>Dothideomycetes</taxon>
        <taxon>Pleosporomycetidae</taxon>
        <taxon>Pleosporales</taxon>
        <taxon>Torulaceae</taxon>
        <taxon>Dendryphion</taxon>
    </lineage>
</organism>
<comment type="caution">
    <text evidence="2">The sequence shown here is derived from an EMBL/GenBank/DDBJ whole genome shotgun (WGS) entry which is preliminary data.</text>
</comment>
<feature type="signal peptide" evidence="1">
    <location>
        <begin position="1"/>
        <end position="24"/>
    </location>
</feature>
<protein>
    <submittedName>
        <fullName evidence="2">Metallo-beta-lactamase superfamily protein</fullName>
    </submittedName>
</protein>
<keyword evidence="1" id="KW-0732">Signal</keyword>
<dbReference type="InterPro" id="IPR036866">
    <property type="entry name" value="RibonucZ/Hydroxyglut_hydro"/>
</dbReference>
<keyword evidence="3" id="KW-1185">Reference proteome</keyword>
<proteinExistence type="predicted"/>